<gene>
    <name evidence="4" type="ORF">GRI44_02200</name>
</gene>
<evidence type="ECO:0000256" key="1">
    <source>
        <dbReference type="ARBA" id="ARBA00006484"/>
    </source>
</evidence>
<dbReference type="Pfam" id="PF13561">
    <property type="entry name" value="adh_short_C2"/>
    <property type="match status" value="1"/>
</dbReference>
<protein>
    <submittedName>
        <fullName evidence="4">SDR family oxidoreductase</fullName>
    </submittedName>
</protein>
<dbReference type="Gene3D" id="3.40.50.720">
    <property type="entry name" value="NAD(P)-binding Rossmann-like Domain"/>
    <property type="match status" value="1"/>
</dbReference>
<reference evidence="4 5" key="1">
    <citation type="submission" date="2019-12" db="EMBL/GenBank/DDBJ databases">
        <title>Genomic-based taxomic classification of the family Erythrobacteraceae.</title>
        <authorList>
            <person name="Xu L."/>
        </authorList>
    </citation>
    <scope>NUCLEOTIDE SEQUENCE [LARGE SCALE GENOMIC DNA]</scope>
    <source>
        <strain evidence="4 5">KCTC 52259</strain>
    </source>
</reference>
<dbReference type="FunFam" id="3.40.50.720:FF:000084">
    <property type="entry name" value="Short-chain dehydrogenase reductase"/>
    <property type="match status" value="1"/>
</dbReference>
<accession>A0A6L7GDM5</accession>
<dbReference type="PROSITE" id="PS00061">
    <property type="entry name" value="ADH_SHORT"/>
    <property type="match status" value="1"/>
</dbReference>
<keyword evidence="5" id="KW-1185">Reference proteome</keyword>
<dbReference type="RefSeq" id="WP_160599829.1">
    <property type="nucleotide sequence ID" value="NZ_WTYU01000001.1"/>
</dbReference>
<dbReference type="PANTHER" id="PTHR43669">
    <property type="entry name" value="5-KETO-D-GLUCONATE 5-REDUCTASE"/>
    <property type="match status" value="1"/>
</dbReference>
<dbReference type="InterPro" id="IPR036291">
    <property type="entry name" value="NAD(P)-bd_dom_sf"/>
</dbReference>
<evidence type="ECO:0000313" key="5">
    <source>
        <dbReference type="Proteomes" id="UP000473531"/>
    </source>
</evidence>
<name>A0A6L7GDM5_9SPHN</name>
<keyword evidence="2" id="KW-0560">Oxidoreductase</keyword>
<dbReference type="AlphaFoldDB" id="A0A6L7GDM5"/>
<dbReference type="CDD" id="cd05233">
    <property type="entry name" value="SDR_c"/>
    <property type="match status" value="1"/>
</dbReference>
<evidence type="ECO:0000256" key="2">
    <source>
        <dbReference type="ARBA" id="ARBA00023002"/>
    </source>
</evidence>
<dbReference type="PANTHER" id="PTHR43669:SF3">
    <property type="entry name" value="ALCOHOL DEHYDROGENASE, PUTATIVE (AFU_ORTHOLOGUE AFUA_3G03445)-RELATED"/>
    <property type="match status" value="1"/>
</dbReference>
<dbReference type="InterPro" id="IPR057326">
    <property type="entry name" value="KR_dom"/>
</dbReference>
<comment type="caution">
    <text evidence="4">The sequence shown here is derived from an EMBL/GenBank/DDBJ whole genome shotgun (WGS) entry which is preliminary data.</text>
</comment>
<comment type="similarity">
    <text evidence="1">Belongs to the short-chain dehydrogenases/reductases (SDR) family.</text>
</comment>
<dbReference type="InterPro" id="IPR020904">
    <property type="entry name" value="Sc_DH/Rdtase_CS"/>
</dbReference>
<evidence type="ECO:0000259" key="3">
    <source>
        <dbReference type="SMART" id="SM00822"/>
    </source>
</evidence>
<dbReference type="GO" id="GO:0016491">
    <property type="term" value="F:oxidoreductase activity"/>
    <property type="evidence" value="ECO:0007669"/>
    <property type="project" value="UniProtKB-KW"/>
</dbReference>
<feature type="domain" description="Ketoreductase" evidence="3">
    <location>
        <begin position="12"/>
        <end position="194"/>
    </location>
</feature>
<dbReference type="SUPFAM" id="SSF51735">
    <property type="entry name" value="NAD(P)-binding Rossmann-fold domains"/>
    <property type="match status" value="1"/>
</dbReference>
<proteinExistence type="inferred from homology"/>
<dbReference type="PRINTS" id="PR00081">
    <property type="entry name" value="GDHRDH"/>
</dbReference>
<evidence type="ECO:0000313" key="4">
    <source>
        <dbReference type="EMBL" id="MXP13566.1"/>
    </source>
</evidence>
<organism evidence="4 5">
    <name type="scientific">Allopontixanthobacter confluentis</name>
    <dbReference type="NCBI Taxonomy" id="1849021"/>
    <lineage>
        <taxon>Bacteria</taxon>
        <taxon>Pseudomonadati</taxon>
        <taxon>Pseudomonadota</taxon>
        <taxon>Alphaproteobacteria</taxon>
        <taxon>Sphingomonadales</taxon>
        <taxon>Erythrobacteraceae</taxon>
        <taxon>Allopontixanthobacter</taxon>
    </lineage>
</organism>
<dbReference type="OrthoDB" id="9779623at2"/>
<dbReference type="Proteomes" id="UP000473531">
    <property type="component" value="Unassembled WGS sequence"/>
</dbReference>
<dbReference type="SMART" id="SM00822">
    <property type="entry name" value="PKS_KR"/>
    <property type="match status" value="1"/>
</dbReference>
<dbReference type="EMBL" id="WTYU01000001">
    <property type="protein sequence ID" value="MXP13566.1"/>
    <property type="molecule type" value="Genomic_DNA"/>
</dbReference>
<dbReference type="InterPro" id="IPR002347">
    <property type="entry name" value="SDR_fam"/>
</dbReference>
<sequence length="266" mass="27178">MPRPNPFDFAGRSALVTGAASGIGAGVARWLAAHGISRLVLIDRDEAALQNLQLASSDTSNIGTIERHAFDVADPVRWAECEAGLGPLDHVVVNAGIGGSGTMADVSFQEWRRVMDVNLDGAFLTLGTGLRALRKDGGAMRGGSVVVTSSVTGVKPVPGIGPYGVAKAAVAHMARIAAAENAAHGIRVNAIAPGGVDTAIWNAGEDFQKAVAQHGRDAALKGMASTTPRQQFATADELAGEIGFLLSDAAANITGTVLVTDGGYSL</sequence>